<accession>A0A482X2J2</accession>
<dbReference type="InParanoid" id="A0A482X2J2"/>
<sequence>MASTTATTSKPKMDFIYPKKSAKLDQAKFDGKFKEMIRMQEIASNGWFEKWGFMTKDAVEKIYEEEAEQRGLDKDFMKKRRMRSDNKITEETKFTPKSGPVPDLSSGMVGWRSSDIKYNLEKVGPLYVSPRRYMDPPLRPQDIDLRHQKFIFLG</sequence>
<dbReference type="Pfam" id="PF14945">
    <property type="entry name" value="LLC1"/>
    <property type="match status" value="1"/>
</dbReference>
<name>A0A482X2J2_LAOST</name>
<proteinExistence type="predicted"/>
<dbReference type="AlphaFoldDB" id="A0A482X2J2"/>
<evidence type="ECO:0000313" key="1">
    <source>
        <dbReference type="EMBL" id="RZF39610.1"/>
    </source>
</evidence>
<dbReference type="Proteomes" id="UP000291343">
    <property type="component" value="Unassembled WGS sequence"/>
</dbReference>
<comment type="caution">
    <text evidence="1">The sequence shown here is derived from an EMBL/GenBank/DDBJ whole genome shotgun (WGS) entry which is preliminary data.</text>
</comment>
<dbReference type="InterPro" id="IPR020339">
    <property type="entry name" value="C20orf85-like"/>
</dbReference>
<reference evidence="1 2" key="1">
    <citation type="journal article" date="2017" name="Gigascience">
        <title>Genome sequence of the small brown planthopper, Laodelphax striatellus.</title>
        <authorList>
            <person name="Zhu J."/>
            <person name="Jiang F."/>
            <person name="Wang X."/>
            <person name="Yang P."/>
            <person name="Bao Y."/>
            <person name="Zhao W."/>
            <person name="Wang W."/>
            <person name="Lu H."/>
            <person name="Wang Q."/>
            <person name="Cui N."/>
            <person name="Li J."/>
            <person name="Chen X."/>
            <person name="Luo L."/>
            <person name="Yu J."/>
            <person name="Kang L."/>
            <person name="Cui F."/>
        </authorList>
    </citation>
    <scope>NUCLEOTIDE SEQUENCE [LARGE SCALE GENOMIC DNA]</scope>
    <source>
        <strain evidence="1">Lst14</strain>
    </source>
</reference>
<protein>
    <submittedName>
        <fullName evidence="1">Uncharacterized protein</fullName>
    </submittedName>
</protein>
<dbReference type="OrthoDB" id="10031946at2759"/>
<gene>
    <name evidence="1" type="ORF">LSTR_LSTR001131</name>
</gene>
<dbReference type="EMBL" id="QKKF02019844">
    <property type="protein sequence ID" value="RZF39610.1"/>
    <property type="molecule type" value="Genomic_DNA"/>
</dbReference>
<evidence type="ECO:0000313" key="2">
    <source>
        <dbReference type="Proteomes" id="UP000291343"/>
    </source>
</evidence>
<keyword evidence="2" id="KW-1185">Reference proteome</keyword>
<organism evidence="1 2">
    <name type="scientific">Laodelphax striatellus</name>
    <name type="common">Small brown planthopper</name>
    <name type="synonym">Delphax striatella</name>
    <dbReference type="NCBI Taxonomy" id="195883"/>
    <lineage>
        <taxon>Eukaryota</taxon>
        <taxon>Metazoa</taxon>
        <taxon>Ecdysozoa</taxon>
        <taxon>Arthropoda</taxon>
        <taxon>Hexapoda</taxon>
        <taxon>Insecta</taxon>
        <taxon>Pterygota</taxon>
        <taxon>Neoptera</taxon>
        <taxon>Paraneoptera</taxon>
        <taxon>Hemiptera</taxon>
        <taxon>Auchenorrhyncha</taxon>
        <taxon>Fulgoroidea</taxon>
        <taxon>Delphacidae</taxon>
        <taxon>Criomorphinae</taxon>
        <taxon>Laodelphax</taxon>
    </lineage>
</organism>